<sequence>MACILNEPDVSFAHVGAHCWEADIATGAKRDFASLLDDLFVASGEADEAGAKPTIPFDYLSVVDELHSGRIKVSGEAAAAEYRESGADLAAEFSALLDQARVVLADEHPKPEEALPPIDPDAIASELGLGHIAKAADLARLRRDFAFANHPDRVAPHLRQRAMIRMQVANMLIDEAKKRALAATRRR</sequence>
<proteinExistence type="predicted"/>
<evidence type="ECO:0000313" key="1">
    <source>
        <dbReference type="EMBL" id="MCG7505253.1"/>
    </source>
</evidence>
<dbReference type="EMBL" id="JAKREW010000006">
    <property type="protein sequence ID" value="MCG7505253.1"/>
    <property type="molecule type" value="Genomic_DNA"/>
</dbReference>
<organism evidence="1 2">
    <name type="scientific">Mesorhizobium retamae</name>
    <dbReference type="NCBI Taxonomy" id="2912854"/>
    <lineage>
        <taxon>Bacteria</taxon>
        <taxon>Pseudomonadati</taxon>
        <taxon>Pseudomonadota</taxon>
        <taxon>Alphaproteobacteria</taxon>
        <taxon>Hyphomicrobiales</taxon>
        <taxon>Phyllobacteriaceae</taxon>
        <taxon>Mesorhizobium</taxon>
    </lineage>
</organism>
<comment type="caution">
    <text evidence="1">The sequence shown here is derived from an EMBL/GenBank/DDBJ whole genome shotgun (WGS) entry which is preliminary data.</text>
</comment>
<gene>
    <name evidence="1" type="ORF">L4923_09495</name>
</gene>
<dbReference type="Proteomes" id="UP001201701">
    <property type="component" value="Unassembled WGS sequence"/>
</dbReference>
<evidence type="ECO:0008006" key="3">
    <source>
        <dbReference type="Google" id="ProtNLM"/>
    </source>
</evidence>
<protein>
    <recommendedName>
        <fullName evidence="3">J domain-containing protein</fullName>
    </recommendedName>
</protein>
<evidence type="ECO:0000313" key="2">
    <source>
        <dbReference type="Proteomes" id="UP001201701"/>
    </source>
</evidence>
<name>A0ABS9QCV5_9HYPH</name>
<accession>A0ABS9QCV5</accession>
<keyword evidence="2" id="KW-1185">Reference proteome</keyword>
<reference evidence="1 2" key="1">
    <citation type="submission" date="2022-02" db="EMBL/GenBank/DDBJ databases">
        <title>Draft genome sequence of Mezorhizobium retamae strain IRAMC:0171 isolated from Retama raetam nodules.</title>
        <authorList>
            <person name="Bengaied R."/>
            <person name="Sbissi I."/>
            <person name="Huber K."/>
            <person name="Ghodbane F."/>
            <person name="Nouioui I."/>
            <person name="Tarhouni M."/>
            <person name="Gtari M."/>
        </authorList>
    </citation>
    <scope>NUCLEOTIDE SEQUENCE [LARGE SCALE GENOMIC DNA]</scope>
    <source>
        <strain evidence="1 2">IRAMC:0171</strain>
    </source>
</reference>